<organism evidence="2 3">
    <name type="scientific">Desulfosporosinus nitroreducens</name>
    <dbReference type="NCBI Taxonomy" id="2018668"/>
    <lineage>
        <taxon>Bacteria</taxon>
        <taxon>Bacillati</taxon>
        <taxon>Bacillota</taxon>
        <taxon>Clostridia</taxon>
        <taxon>Eubacteriales</taxon>
        <taxon>Desulfitobacteriaceae</taxon>
        <taxon>Desulfosporosinus</taxon>
    </lineage>
</organism>
<dbReference type="PANTHER" id="PTHR43581:SF4">
    <property type="entry name" value="ATP_GTP PHOSPHATASE"/>
    <property type="match status" value="1"/>
</dbReference>
<dbReference type="Pfam" id="PF13304">
    <property type="entry name" value="AAA_21"/>
    <property type="match status" value="1"/>
</dbReference>
<keyword evidence="2" id="KW-0067">ATP-binding</keyword>
<dbReference type="RefSeq" id="WP_302048602.1">
    <property type="nucleotide sequence ID" value="NZ_JAMJEV010000006.1"/>
</dbReference>
<dbReference type="PANTHER" id="PTHR43581">
    <property type="entry name" value="ATP/GTP PHOSPHATASE"/>
    <property type="match status" value="1"/>
</dbReference>
<dbReference type="GO" id="GO:0005524">
    <property type="term" value="F:ATP binding"/>
    <property type="evidence" value="ECO:0007669"/>
    <property type="project" value="UniProtKB-KW"/>
</dbReference>
<keyword evidence="2" id="KW-0547">Nucleotide-binding</keyword>
<comment type="caution">
    <text evidence="2">The sequence shown here is derived from an EMBL/GenBank/DDBJ whole genome shotgun (WGS) entry which is preliminary data.</text>
</comment>
<keyword evidence="3" id="KW-1185">Reference proteome</keyword>
<protein>
    <submittedName>
        <fullName evidence="2">ATP-binding protein</fullName>
    </submittedName>
</protein>
<dbReference type="Gene3D" id="3.40.50.300">
    <property type="entry name" value="P-loop containing nucleotide triphosphate hydrolases"/>
    <property type="match status" value="1"/>
</dbReference>
<reference evidence="2" key="1">
    <citation type="submission" date="2022-05" db="EMBL/GenBank/DDBJ databases">
        <title>Expanded diversity of anoxic marine methylotrophy in a Black Sea sulfate reducing microorganism.</title>
        <authorList>
            <person name="Fischer P.Q."/>
            <person name="Stams A.J.M."/>
            <person name="Villanueva L."/>
            <person name="Sousa D.Z."/>
        </authorList>
    </citation>
    <scope>NUCLEOTIDE SEQUENCE</scope>
    <source>
        <strain evidence="2">P130</strain>
    </source>
</reference>
<accession>A0ABT8QP46</accession>
<proteinExistence type="predicted"/>
<evidence type="ECO:0000259" key="1">
    <source>
        <dbReference type="Pfam" id="PF13304"/>
    </source>
</evidence>
<dbReference type="EMBL" id="JAMJEV010000006">
    <property type="protein sequence ID" value="MDO0823091.1"/>
    <property type="molecule type" value="Genomic_DNA"/>
</dbReference>
<gene>
    <name evidence="2" type="ORF">M8H41_09510</name>
</gene>
<evidence type="ECO:0000313" key="2">
    <source>
        <dbReference type="EMBL" id="MDO0823091.1"/>
    </source>
</evidence>
<dbReference type="InterPro" id="IPR003959">
    <property type="entry name" value="ATPase_AAA_core"/>
</dbReference>
<feature type="domain" description="ATPase AAA-type core" evidence="1">
    <location>
        <begin position="179"/>
        <end position="298"/>
    </location>
</feature>
<sequence length="509" mass="58727">MINHFKVKKHKGISELALDDLGHISVICGKNNSGKTSILEALTKPDKYSIGRKVDDLKWLESLFDPLANGYTNPSPSMGKSWFKRYVSDLISKEVIWYSDEFKRIENDFSDDAKKDPYLQSYGRDIYHFKTVLDKYFQNSLSHFKPILIPPKRKLETKVEILLKQDVNSYGEGLTNRLFYLKNQDSNSNEYKMFDKIYQAMEDITGYVFNVIPDQDNSITLYFRRKNEKWIEADSCGLGLCDVLIIICQCVDSNYTLVLIEEPESHLHPEIQKKLLSFIKSIKSKQFILSTHSSVFLDPYSVDKIYYCTFQTDVKLTDETSKSEILINLGYSVADNFVADVVVLTEGPTDIPIISTICKWMGFGDNYNLKYWPLGGDIMAGLDLSIFAERNNVIALIDSDPGSKIIRTRFERNCKQYGIKCHKLKRYSIENYFTLDAIKKVFPHDIPLKLIDLKLDRSVDEQIGFIKNGKKSKSIKWKNHDIISQMQLSDVQGTDLYQFCIDISNLCKR</sequence>
<dbReference type="InterPro" id="IPR027417">
    <property type="entry name" value="P-loop_NTPase"/>
</dbReference>
<dbReference type="Proteomes" id="UP001176021">
    <property type="component" value="Unassembled WGS sequence"/>
</dbReference>
<dbReference type="InterPro" id="IPR051396">
    <property type="entry name" value="Bact_Antivir_Def_Nuclease"/>
</dbReference>
<name>A0ABT8QP46_9FIRM</name>
<dbReference type="SUPFAM" id="SSF52540">
    <property type="entry name" value="P-loop containing nucleoside triphosphate hydrolases"/>
    <property type="match status" value="1"/>
</dbReference>
<evidence type="ECO:0000313" key="3">
    <source>
        <dbReference type="Proteomes" id="UP001176021"/>
    </source>
</evidence>